<dbReference type="SUPFAM" id="SSF48371">
    <property type="entry name" value="ARM repeat"/>
    <property type="match status" value="1"/>
</dbReference>
<evidence type="ECO:0000256" key="2">
    <source>
        <dbReference type="ARBA" id="ARBA00022448"/>
    </source>
</evidence>
<sequence length="832" mass="92614">MWQSDSGILAEVTSLISDAVLGTNNARQQEIASRISQLSQNPEFSCYLLLILTTDSINLTVRLASGHTLKSILEKKPDIPIGIIQYLQNKILHALADPQISSAICSIASTLYIILEGWPELFSFVAANINLVNSLNVLCVVFEDISTYSALAYLLSRPEYSEVLKTIIIKLLELAQSQNLLAFKAMNQLLKIMPTPLMPLVSKYMDVLISVPVNDYIAEGIFALSCARKDVVKRNFKECAEIMMRYMASEKGAIGCNFWMEFIREKDLLQPYLEQLLFTVLGNLKLTDEDIMQMMPENEDFRFDKEEGEKNWSKRRESAILMDNLGQRFGGICFLILQNAIQNLLLAQDWVSIESGLLGLGALAPGSGDTLLPSLPIFLPFLLQQTQHPEKLVVAMALWTTSRFTDYIISTTAFQTYLDAIMKAMSLRESIVQQAACTSFCILISRGPEDLQPYLDSILQIFSQYLGLYHGKALINLLDAISSVSDVMSEAIQDQKYISLLFEPVIELWNRTSNGERLMWTLCETLSSIILSLGSLVESYFQNLLGRCCQLVEIGLSEAEKQFAIKALELAGVIIENSSQLDLSQLLPLIPPCLDQSDVSLRQYASATIGDIVSKSSPNFENYMENIIPKLYPCLCVLEGPEDISSLFSLACNNAACALGEIAVQYPKVIENKVQIIADKIIECVCKIAAPLAYNAQGNNQDFSKGTHLPQVRANLLCAVGKLGMANSSALGQRITSVLYIWCEAMEFTVDPRDKYWSLKGLLRALACNLGALDNTFQYFAKALVDYKDMPDDLRGETCALLAQVKGFAGEGWEKYVGLLPFRQELQAKFQV</sequence>
<dbReference type="InterPro" id="IPR011989">
    <property type="entry name" value="ARM-like"/>
</dbReference>
<evidence type="ECO:0000256" key="5">
    <source>
        <dbReference type="ARBA" id="ARBA00022927"/>
    </source>
</evidence>
<dbReference type="Gene3D" id="1.25.10.10">
    <property type="entry name" value="Leucine-rich Repeat Variant"/>
    <property type="match status" value="1"/>
</dbReference>
<evidence type="ECO:0000256" key="4">
    <source>
        <dbReference type="ARBA" id="ARBA00022737"/>
    </source>
</evidence>
<gene>
    <name evidence="7" type="ORF">SteCoe_10484</name>
</gene>
<dbReference type="EMBL" id="MPUH01000169">
    <property type="protein sequence ID" value="OMJ87741.1"/>
    <property type="molecule type" value="Genomic_DNA"/>
</dbReference>
<name>A0A1R2CFE8_9CILI</name>
<evidence type="ECO:0000256" key="3">
    <source>
        <dbReference type="ARBA" id="ARBA00022490"/>
    </source>
</evidence>
<dbReference type="Pfam" id="PF03810">
    <property type="entry name" value="IBN_N"/>
    <property type="match status" value="1"/>
</dbReference>
<evidence type="ECO:0000256" key="1">
    <source>
        <dbReference type="ARBA" id="ARBA00004496"/>
    </source>
</evidence>
<dbReference type="AlphaFoldDB" id="A0A1R2CFE8"/>
<keyword evidence="5" id="KW-0653">Protein transport</keyword>
<dbReference type="OrthoDB" id="291754at2759"/>
<keyword evidence="2" id="KW-0813">Transport</keyword>
<evidence type="ECO:0000313" key="8">
    <source>
        <dbReference type="Proteomes" id="UP000187209"/>
    </source>
</evidence>
<dbReference type="InterPro" id="IPR001494">
    <property type="entry name" value="Importin-beta_N"/>
</dbReference>
<dbReference type="InterPro" id="IPR040122">
    <property type="entry name" value="Importin_beta"/>
</dbReference>
<dbReference type="InterPro" id="IPR016024">
    <property type="entry name" value="ARM-type_fold"/>
</dbReference>
<proteinExistence type="predicted"/>
<protein>
    <recommendedName>
        <fullName evidence="6">Importin N-terminal domain-containing protein</fullName>
    </recommendedName>
</protein>
<evidence type="ECO:0000313" key="7">
    <source>
        <dbReference type="EMBL" id="OMJ87741.1"/>
    </source>
</evidence>
<dbReference type="GO" id="GO:0005737">
    <property type="term" value="C:cytoplasm"/>
    <property type="evidence" value="ECO:0007669"/>
    <property type="project" value="UniProtKB-SubCell"/>
</dbReference>
<organism evidence="7 8">
    <name type="scientific">Stentor coeruleus</name>
    <dbReference type="NCBI Taxonomy" id="5963"/>
    <lineage>
        <taxon>Eukaryota</taxon>
        <taxon>Sar</taxon>
        <taxon>Alveolata</taxon>
        <taxon>Ciliophora</taxon>
        <taxon>Postciliodesmatophora</taxon>
        <taxon>Heterotrichea</taxon>
        <taxon>Heterotrichida</taxon>
        <taxon>Stentoridae</taxon>
        <taxon>Stentor</taxon>
    </lineage>
</organism>
<keyword evidence="4" id="KW-0677">Repeat</keyword>
<dbReference type="GO" id="GO:0006606">
    <property type="term" value="P:protein import into nucleus"/>
    <property type="evidence" value="ECO:0007669"/>
    <property type="project" value="InterPro"/>
</dbReference>
<reference evidence="7 8" key="1">
    <citation type="submission" date="2016-11" db="EMBL/GenBank/DDBJ databases">
        <title>The macronuclear genome of Stentor coeruleus: a giant cell with tiny introns.</title>
        <authorList>
            <person name="Slabodnick M."/>
            <person name="Ruby J.G."/>
            <person name="Reiff S.B."/>
            <person name="Swart E.C."/>
            <person name="Gosai S."/>
            <person name="Prabakaran S."/>
            <person name="Witkowska E."/>
            <person name="Larue G.E."/>
            <person name="Fisher S."/>
            <person name="Freeman R.M."/>
            <person name="Gunawardena J."/>
            <person name="Chu W."/>
            <person name="Stover N.A."/>
            <person name="Gregory B.D."/>
            <person name="Nowacki M."/>
            <person name="Derisi J."/>
            <person name="Roy S.W."/>
            <person name="Marshall W.F."/>
            <person name="Sood P."/>
        </authorList>
    </citation>
    <scope>NUCLEOTIDE SEQUENCE [LARGE SCALE GENOMIC DNA]</scope>
    <source>
        <strain evidence="7">WM001</strain>
    </source>
</reference>
<accession>A0A1R2CFE8</accession>
<feature type="domain" description="Importin N-terminal" evidence="6">
    <location>
        <begin position="35"/>
        <end position="96"/>
    </location>
</feature>
<comment type="caution">
    <text evidence="7">The sequence shown here is derived from an EMBL/GenBank/DDBJ whole genome shotgun (WGS) entry which is preliminary data.</text>
</comment>
<keyword evidence="3" id="KW-0963">Cytoplasm</keyword>
<dbReference type="GO" id="GO:0031267">
    <property type="term" value="F:small GTPase binding"/>
    <property type="evidence" value="ECO:0007669"/>
    <property type="project" value="InterPro"/>
</dbReference>
<keyword evidence="8" id="KW-1185">Reference proteome</keyword>
<evidence type="ECO:0000259" key="6">
    <source>
        <dbReference type="Pfam" id="PF03810"/>
    </source>
</evidence>
<comment type="subcellular location">
    <subcellularLocation>
        <location evidence="1">Cytoplasm</location>
    </subcellularLocation>
</comment>
<dbReference type="Proteomes" id="UP000187209">
    <property type="component" value="Unassembled WGS sequence"/>
</dbReference>
<dbReference type="PANTHER" id="PTHR10527">
    <property type="entry name" value="IMPORTIN BETA"/>
    <property type="match status" value="1"/>
</dbReference>